<proteinExistence type="predicted"/>
<keyword evidence="2" id="KW-1185">Reference proteome</keyword>
<protein>
    <submittedName>
        <fullName evidence="1">Uncharacterized protein</fullName>
    </submittedName>
</protein>
<evidence type="ECO:0000313" key="1">
    <source>
        <dbReference type="EMBL" id="OYD07913.1"/>
    </source>
</evidence>
<gene>
    <name evidence="1" type="ORF">CHM34_07250</name>
</gene>
<evidence type="ECO:0000313" key="2">
    <source>
        <dbReference type="Proteomes" id="UP000215459"/>
    </source>
</evidence>
<accession>A0A235B6I8</accession>
<organism evidence="1 2">
    <name type="scientific">Paludifilum halophilum</name>
    <dbReference type="NCBI Taxonomy" id="1642702"/>
    <lineage>
        <taxon>Bacteria</taxon>
        <taxon>Bacillati</taxon>
        <taxon>Bacillota</taxon>
        <taxon>Bacilli</taxon>
        <taxon>Bacillales</taxon>
        <taxon>Thermoactinomycetaceae</taxon>
        <taxon>Paludifilum</taxon>
    </lineage>
</organism>
<comment type="caution">
    <text evidence="1">The sequence shown here is derived from an EMBL/GenBank/DDBJ whole genome shotgun (WGS) entry which is preliminary data.</text>
</comment>
<reference evidence="1 2" key="1">
    <citation type="submission" date="2017-07" db="EMBL/GenBank/DDBJ databases">
        <title>The genome sequence of Paludifilum halophilum highlights mechanisms for microbial adaptation to high salt environemnts.</title>
        <authorList>
            <person name="Belbahri L."/>
        </authorList>
    </citation>
    <scope>NUCLEOTIDE SEQUENCE [LARGE SCALE GENOMIC DNA]</scope>
    <source>
        <strain evidence="1 2">DSM 102817</strain>
    </source>
</reference>
<dbReference type="AlphaFoldDB" id="A0A235B6I8"/>
<dbReference type="Proteomes" id="UP000215459">
    <property type="component" value="Unassembled WGS sequence"/>
</dbReference>
<dbReference type="EMBL" id="NOWF01000004">
    <property type="protein sequence ID" value="OYD07913.1"/>
    <property type="molecule type" value="Genomic_DNA"/>
</dbReference>
<sequence length="91" mass="10583">MKGGNRVIHYGKHQHHIKFVRTSQRSGNFYPQSTGVWIFFVHRDEFVDNMGITPWIIFWIKESDPHVDNKSVDQADSSVGYPHVDTSFSFS</sequence>
<name>A0A235B6I8_9BACL</name>